<dbReference type="Proteomes" id="UP000799118">
    <property type="component" value="Unassembled WGS sequence"/>
</dbReference>
<comment type="catalytic activity">
    <reaction evidence="8 10">
        <text>O-phospho-L-tyrosyl-[protein] + H2O = L-tyrosyl-[protein] + phosphate</text>
        <dbReference type="Rhea" id="RHEA:10684"/>
        <dbReference type="Rhea" id="RHEA-COMP:10136"/>
        <dbReference type="Rhea" id="RHEA-COMP:20101"/>
        <dbReference type="ChEBI" id="CHEBI:15377"/>
        <dbReference type="ChEBI" id="CHEBI:43474"/>
        <dbReference type="ChEBI" id="CHEBI:46858"/>
        <dbReference type="ChEBI" id="CHEBI:61978"/>
        <dbReference type="EC" id="3.1.3.48"/>
    </reaction>
</comment>
<evidence type="ECO:0000256" key="1">
    <source>
        <dbReference type="ARBA" id="ARBA00011065"/>
    </source>
</evidence>
<dbReference type="GO" id="GO:0004792">
    <property type="term" value="F:thiosulfate-cyanide sulfurtransferase activity"/>
    <property type="evidence" value="ECO:0007669"/>
    <property type="project" value="InterPro"/>
</dbReference>
<dbReference type="InterPro" id="IPR001763">
    <property type="entry name" value="Rhodanese-like_dom"/>
</dbReference>
<accession>A0A6A4HSS6</accession>
<evidence type="ECO:0000256" key="5">
    <source>
        <dbReference type="ARBA" id="ARBA00022801"/>
    </source>
</evidence>
<evidence type="ECO:0000256" key="2">
    <source>
        <dbReference type="ARBA" id="ARBA00013064"/>
    </source>
</evidence>
<reference evidence="13" key="1">
    <citation type="journal article" date="2019" name="Environ. Microbiol.">
        <title>Fungal ecological strategies reflected in gene transcription - a case study of two litter decomposers.</title>
        <authorList>
            <person name="Barbi F."/>
            <person name="Kohler A."/>
            <person name="Barry K."/>
            <person name="Baskaran P."/>
            <person name="Daum C."/>
            <person name="Fauchery L."/>
            <person name="Ihrmark K."/>
            <person name="Kuo A."/>
            <person name="LaButti K."/>
            <person name="Lipzen A."/>
            <person name="Morin E."/>
            <person name="Grigoriev I.V."/>
            <person name="Henrissat B."/>
            <person name="Lindahl B."/>
            <person name="Martin F."/>
        </authorList>
    </citation>
    <scope>NUCLEOTIDE SEQUENCE</scope>
    <source>
        <strain evidence="13">JB14</strain>
    </source>
</reference>
<evidence type="ECO:0000256" key="7">
    <source>
        <dbReference type="ARBA" id="ARBA00023306"/>
    </source>
</evidence>
<dbReference type="OrthoDB" id="26523at2759"/>
<evidence type="ECO:0000259" key="12">
    <source>
        <dbReference type="PROSITE" id="PS50206"/>
    </source>
</evidence>
<dbReference type="GO" id="GO:0005634">
    <property type="term" value="C:nucleus"/>
    <property type="evidence" value="ECO:0007669"/>
    <property type="project" value="TreeGrafter"/>
</dbReference>
<feature type="domain" description="Rhodanese" evidence="12">
    <location>
        <begin position="459"/>
        <end position="574"/>
    </location>
</feature>
<keyword evidence="3 10" id="KW-0132">Cell division</keyword>
<gene>
    <name evidence="13" type="ORF">BT96DRAFT_818758</name>
</gene>
<evidence type="ECO:0000313" key="14">
    <source>
        <dbReference type="Proteomes" id="UP000799118"/>
    </source>
</evidence>
<evidence type="ECO:0000256" key="11">
    <source>
        <dbReference type="SAM" id="MobiDB-lite"/>
    </source>
</evidence>
<comment type="similarity">
    <text evidence="1 10">Belongs to the MPI phosphatase family.</text>
</comment>
<evidence type="ECO:0000256" key="6">
    <source>
        <dbReference type="ARBA" id="ARBA00022912"/>
    </source>
</evidence>
<dbReference type="Pfam" id="PF00581">
    <property type="entry name" value="Rhodanese"/>
    <property type="match status" value="1"/>
</dbReference>
<evidence type="ECO:0000256" key="10">
    <source>
        <dbReference type="RuleBase" id="RU368028"/>
    </source>
</evidence>
<feature type="region of interest" description="Disordered" evidence="11">
    <location>
        <begin position="227"/>
        <end position="313"/>
    </location>
</feature>
<protein>
    <recommendedName>
        <fullName evidence="9 10">M-phase inducer phosphatase</fullName>
        <ecNumber evidence="2 10">3.1.3.48</ecNumber>
    </recommendedName>
</protein>
<evidence type="ECO:0000256" key="4">
    <source>
        <dbReference type="ARBA" id="ARBA00022776"/>
    </source>
</evidence>
<dbReference type="Gene3D" id="3.40.250.10">
    <property type="entry name" value="Rhodanese-like domain"/>
    <property type="match status" value="1"/>
</dbReference>
<keyword evidence="6 10" id="KW-0904">Protein phosphatase</keyword>
<feature type="compositionally biased region" description="Polar residues" evidence="11">
    <location>
        <begin position="273"/>
        <end position="287"/>
    </location>
</feature>
<feature type="compositionally biased region" description="Low complexity" evidence="11">
    <location>
        <begin position="349"/>
        <end position="368"/>
    </location>
</feature>
<sequence>MDHFLYRQKNKKQKRNPSSDIDMPFFGQTSDRFLSAPVALVRKRTGADATSRPRDDVDDFLSSDLELSFASNVSLNSPPKDSITLTPEYEYAEPMDISPAPPPKSKGRPRAFTSAARLFGNDMSNCLNSTPELQPSPSIHGSSISGKRIQRSALPSQWFATAKPEPSEATIPDDDAMDVDTSFNIEPTPTAFSFPVVPHSAAPTVTGFNDADNLFYESMSPRRVIESPAANFPKKRRSLSPESSRLVEDNSSSSPALPSSPAQRKLERKSSGPLLSNFNKPTLQGLGNPSVAGIKRPRRPVLSEMVPPSESSLHSAYPILTSAEDGSGGGRFPPVRRAFSAMVVPAPSSPLGESSGDSSFDMSGDMSSPAQSYAKRQQMKTIRRCDGTDDFRPITGASAMVMNEQSPSAKHMAAGGMPGFGDNESYGKILPCHRVADDGLMRITPATMDQLLDGKFEDQIRDYHVIDCRFDYEYAGGHIPGAVNINTTTSVEELLLGPSLMKPKPSVSGDGAKKTVLIFHCEFSAKRAPTFAKHLRSKDRSMNNHFYPKVHYPELYILEGGYCRYFERSAHRCQPQGYTRMDDPQHAASRRGDLDQFRKNKFGRHKSYAYGDGAGKLSLAAQQIKRNSAPSAGPPVLFAAGNAARHRRGTLVNGSLSTLSEDSHHTTDAEETDIDIGDSPCPVPSKSLAVKAKRRAPMLRAETMPLFGH</sequence>
<dbReference type="SMART" id="SM00450">
    <property type="entry name" value="RHOD"/>
    <property type="match status" value="1"/>
</dbReference>
<dbReference type="EC" id="3.1.3.48" evidence="2 10"/>
<dbReference type="GO" id="GO:0010971">
    <property type="term" value="P:positive regulation of G2/M transition of mitotic cell cycle"/>
    <property type="evidence" value="ECO:0007669"/>
    <property type="project" value="TreeGrafter"/>
</dbReference>
<dbReference type="GO" id="GO:0051301">
    <property type="term" value="P:cell division"/>
    <property type="evidence" value="ECO:0007669"/>
    <property type="project" value="UniProtKB-UniRule"/>
</dbReference>
<evidence type="ECO:0000256" key="3">
    <source>
        <dbReference type="ARBA" id="ARBA00022618"/>
    </source>
</evidence>
<dbReference type="FunFam" id="3.40.250.10:FF:000021">
    <property type="entry name" value="M-phase inducer phosphatase cdc-25.2"/>
    <property type="match status" value="1"/>
</dbReference>
<dbReference type="EMBL" id="ML769453">
    <property type="protein sequence ID" value="KAE9400780.1"/>
    <property type="molecule type" value="Genomic_DNA"/>
</dbReference>
<dbReference type="GO" id="GO:0005737">
    <property type="term" value="C:cytoplasm"/>
    <property type="evidence" value="ECO:0007669"/>
    <property type="project" value="TreeGrafter"/>
</dbReference>
<evidence type="ECO:0000256" key="8">
    <source>
        <dbReference type="ARBA" id="ARBA00051722"/>
    </source>
</evidence>
<dbReference type="GO" id="GO:0110032">
    <property type="term" value="P:positive regulation of G2/MI transition of meiotic cell cycle"/>
    <property type="evidence" value="ECO:0007669"/>
    <property type="project" value="TreeGrafter"/>
</dbReference>
<dbReference type="CDD" id="cd01530">
    <property type="entry name" value="Cdc25"/>
    <property type="match status" value="1"/>
</dbReference>
<keyword evidence="4 10" id="KW-0498">Mitosis</keyword>
<keyword evidence="7 10" id="KW-0131">Cell cycle</keyword>
<dbReference type="PROSITE" id="PS00380">
    <property type="entry name" value="RHODANESE_1"/>
    <property type="match status" value="1"/>
</dbReference>
<dbReference type="InterPro" id="IPR001307">
    <property type="entry name" value="Thiosulphate_STrfase_CS"/>
</dbReference>
<dbReference type="InterPro" id="IPR000751">
    <property type="entry name" value="MPI_Phosphatase"/>
</dbReference>
<evidence type="ECO:0000313" key="13">
    <source>
        <dbReference type="EMBL" id="KAE9400780.1"/>
    </source>
</evidence>
<proteinExistence type="inferred from homology"/>
<keyword evidence="14" id="KW-1185">Reference proteome</keyword>
<feature type="region of interest" description="Disordered" evidence="11">
    <location>
        <begin position="1"/>
        <end position="26"/>
    </location>
</feature>
<comment type="function">
    <text evidence="10">Tyrosine protein phosphatase which functions as a dosage-dependent inducer of mitotic progression.</text>
</comment>
<dbReference type="PANTHER" id="PTHR10828">
    <property type="entry name" value="M-PHASE INDUCER PHOSPHATASE DUAL SPECIFICITY PHOSPHATASE CDC25"/>
    <property type="match status" value="1"/>
</dbReference>
<keyword evidence="5 10" id="KW-0378">Hydrolase</keyword>
<name>A0A6A4HSS6_9AGAR</name>
<feature type="region of interest" description="Disordered" evidence="11">
    <location>
        <begin position="347"/>
        <end position="369"/>
    </location>
</feature>
<feature type="region of interest" description="Disordered" evidence="11">
    <location>
        <begin position="654"/>
        <end position="681"/>
    </location>
</feature>
<dbReference type="PRINTS" id="PR00716">
    <property type="entry name" value="MPIPHPHTASE"/>
</dbReference>
<feature type="compositionally biased region" description="Low complexity" evidence="11">
    <location>
        <begin position="251"/>
        <end position="262"/>
    </location>
</feature>
<dbReference type="GO" id="GO:0000086">
    <property type="term" value="P:G2/M transition of mitotic cell cycle"/>
    <property type="evidence" value="ECO:0007669"/>
    <property type="project" value="TreeGrafter"/>
</dbReference>
<feature type="compositionally biased region" description="Basic residues" evidence="11">
    <location>
        <begin position="1"/>
        <end position="15"/>
    </location>
</feature>
<dbReference type="AlphaFoldDB" id="A0A6A4HSS6"/>
<dbReference type="PANTHER" id="PTHR10828:SF17">
    <property type="entry name" value="PROTEIN-TYROSINE-PHOSPHATASE"/>
    <property type="match status" value="1"/>
</dbReference>
<dbReference type="PROSITE" id="PS50206">
    <property type="entry name" value="RHODANESE_3"/>
    <property type="match status" value="1"/>
</dbReference>
<evidence type="ECO:0000256" key="9">
    <source>
        <dbReference type="ARBA" id="ARBA00067190"/>
    </source>
</evidence>
<dbReference type="SUPFAM" id="SSF52821">
    <property type="entry name" value="Rhodanese/Cell cycle control phosphatase"/>
    <property type="match status" value="1"/>
</dbReference>
<dbReference type="GO" id="GO:0004725">
    <property type="term" value="F:protein tyrosine phosphatase activity"/>
    <property type="evidence" value="ECO:0007669"/>
    <property type="project" value="UniProtKB-UniRule"/>
</dbReference>
<organism evidence="13 14">
    <name type="scientific">Gymnopus androsaceus JB14</name>
    <dbReference type="NCBI Taxonomy" id="1447944"/>
    <lineage>
        <taxon>Eukaryota</taxon>
        <taxon>Fungi</taxon>
        <taxon>Dikarya</taxon>
        <taxon>Basidiomycota</taxon>
        <taxon>Agaricomycotina</taxon>
        <taxon>Agaricomycetes</taxon>
        <taxon>Agaricomycetidae</taxon>
        <taxon>Agaricales</taxon>
        <taxon>Marasmiineae</taxon>
        <taxon>Omphalotaceae</taxon>
        <taxon>Gymnopus</taxon>
    </lineage>
</organism>
<dbReference type="InterPro" id="IPR036873">
    <property type="entry name" value="Rhodanese-like_dom_sf"/>
</dbReference>